<reference evidence="1" key="1">
    <citation type="journal article" date="2015" name="BMC Genomics">
        <title>Genome mining reveals unlocked bioactive potential of marine Gram-negative bacteria.</title>
        <authorList>
            <person name="Machado H."/>
            <person name="Sonnenschein E.C."/>
            <person name="Melchiorsen J."/>
            <person name="Gram L."/>
        </authorList>
    </citation>
    <scope>NUCLEOTIDE SEQUENCE</scope>
    <source>
        <strain evidence="1">S2052</strain>
    </source>
</reference>
<sequence length="212" mass="24013">MFMAQCFRFGRRRCSPLNWALSFNEDNMDYEEIKRQGIAGFVEDEEQTRPERIVRFVELNELFSPQGDMLFTGGLQSSLAFHELANSYVNGNYMAVVLLCQAFIEHSLSGEFIMRGQNAIAESSFKKILESAKGAEIISEALFEQLEVLRKIRNPYVHAKAGLKNGSLAKKMIDGRFESAEDLAKSDALKSLGILKSFVHENVFMWTPQPEA</sequence>
<evidence type="ECO:0008006" key="2">
    <source>
        <dbReference type="Google" id="ProtNLM"/>
    </source>
</evidence>
<name>A0A837G432_9VIBR</name>
<gene>
    <name evidence="1" type="ORF">TW71_17090</name>
</gene>
<dbReference type="AlphaFoldDB" id="A0A837G432"/>
<evidence type="ECO:0000313" key="1">
    <source>
        <dbReference type="EMBL" id="KJY70596.1"/>
    </source>
</evidence>
<organism evidence="1">
    <name type="scientific">Vibrio coralliilyticus</name>
    <dbReference type="NCBI Taxonomy" id="190893"/>
    <lineage>
        <taxon>Bacteria</taxon>
        <taxon>Pseudomonadati</taxon>
        <taxon>Pseudomonadota</taxon>
        <taxon>Gammaproteobacteria</taxon>
        <taxon>Vibrionales</taxon>
        <taxon>Vibrionaceae</taxon>
        <taxon>Vibrio</taxon>
    </lineage>
</organism>
<accession>A0A837G432</accession>
<comment type="caution">
    <text evidence="1">The sequence shown here is derived from an EMBL/GenBank/DDBJ whole genome shotgun (WGS) entry which is preliminary data.</text>
</comment>
<dbReference type="EMBL" id="JXXR01000017">
    <property type="protein sequence ID" value="KJY70596.1"/>
    <property type="molecule type" value="Genomic_DNA"/>
</dbReference>
<protein>
    <recommendedName>
        <fullName evidence="2">DUF4145 domain-containing protein</fullName>
    </recommendedName>
</protein>
<proteinExistence type="predicted"/>